<protein>
    <recommendedName>
        <fullName evidence="7">C2H2-type domain-containing protein</fullName>
    </recommendedName>
</protein>
<dbReference type="RefSeq" id="XP_022658293.1">
    <property type="nucleotide sequence ID" value="XM_022802558.1"/>
</dbReference>
<keyword evidence="3 6" id="KW-0863">Zinc-finger</keyword>
<evidence type="ECO:0000256" key="3">
    <source>
        <dbReference type="ARBA" id="ARBA00022771"/>
    </source>
</evidence>
<evidence type="ECO:0000256" key="6">
    <source>
        <dbReference type="PROSITE-ProRule" id="PRU00042"/>
    </source>
</evidence>
<accession>A0A7M7MFN0</accession>
<dbReference type="GO" id="GO:0005634">
    <property type="term" value="C:nucleus"/>
    <property type="evidence" value="ECO:0007669"/>
    <property type="project" value="TreeGrafter"/>
</dbReference>
<dbReference type="GO" id="GO:0008270">
    <property type="term" value="F:zinc ion binding"/>
    <property type="evidence" value="ECO:0007669"/>
    <property type="project" value="UniProtKB-KW"/>
</dbReference>
<dbReference type="SMART" id="SM00355">
    <property type="entry name" value="ZnF_C2H2"/>
    <property type="match status" value="6"/>
</dbReference>
<dbReference type="GO" id="GO:0001228">
    <property type="term" value="F:DNA-binding transcription activator activity, RNA polymerase II-specific"/>
    <property type="evidence" value="ECO:0007669"/>
    <property type="project" value="TreeGrafter"/>
</dbReference>
<feature type="domain" description="C2H2-type" evidence="7">
    <location>
        <begin position="262"/>
        <end position="290"/>
    </location>
</feature>
<evidence type="ECO:0000256" key="5">
    <source>
        <dbReference type="ARBA" id="ARBA00023242"/>
    </source>
</evidence>
<keyword evidence="1" id="KW-0479">Metal-binding</keyword>
<proteinExistence type="predicted"/>
<dbReference type="SUPFAM" id="SSF57667">
    <property type="entry name" value="beta-beta-alpha zinc fingers"/>
    <property type="match status" value="3"/>
</dbReference>
<keyword evidence="4" id="KW-0862">Zinc</keyword>
<dbReference type="InterPro" id="IPR013087">
    <property type="entry name" value="Znf_C2H2_type"/>
</dbReference>
<dbReference type="PANTHER" id="PTHR24393">
    <property type="entry name" value="ZINC FINGER PROTEIN"/>
    <property type="match status" value="1"/>
</dbReference>
<evidence type="ECO:0000256" key="4">
    <source>
        <dbReference type="ARBA" id="ARBA00022833"/>
    </source>
</evidence>
<feature type="domain" description="C2H2-type" evidence="7">
    <location>
        <begin position="234"/>
        <end position="261"/>
    </location>
</feature>
<dbReference type="EnsemblMetazoa" id="XM_022802558">
    <property type="protein sequence ID" value="XP_022658293"/>
    <property type="gene ID" value="LOC111249129"/>
</dbReference>
<reference evidence="8" key="1">
    <citation type="submission" date="2021-01" db="UniProtKB">
        <authorList>
            <consortium name="EnsemblMetazoa"/>
        </authorList>
    </citation>
    <scope>IDENTIFICATION</scope>
</reference>
<dbReference type="PROSITE" id="PS00028">
    <property type="entry name" value="ZINC_FINGER_C2H2_1"/>
    <property type="match status" value="3"/>
</dbReference>
<dbReference type="InterPro" id="IPR036236">
    <property type="entry name" value="Znf_C2H2_sf"/>
</dbReference>
<keyword evidence="5" id="KW-0539">Nucleus</keyword>
<evidence type="ECO:0000259" key="7">
    <source>
        <dbReference type="PROSITE" id="PS50157"/>
    </source>
</evidence>
<dbReference type="Proteomes" id="UP000594260">
    <property type="component" value="Unplaced"/>
</dbReference>
<dbReference type="FunFam" id="3.30.160.60:FF:000446">
    <property type="entry name" value="Zinc finger protein"/>
    <property type="match status" value="1"/>
</dbReference>
<evidence type="ECO:0000256" key="1">
    <source>
        <dbReference type="ARBA" id="ARBA00022723"/>
    </source>
</evidence>
<sequence>MEFDPEFFGFEIVDDIPILHCPAVGGDVEKGTSPKKKQQLSRRRIVQQFSAVISRANLTSNGISQSGLVRWAAPAKKWAVATKKFTCGFAGCGKVFARKQSLHEHLGVHSDERPYKCKSCGKTFKRASHLIAHRRLHTTVKPFLYQVNGTAFAHSRIIKHATNECRPFKCPHCLFEAARQDAVDARVREAHVSPAVDNSNCCSPLDCSICIYREVIKQDIDEHMSRSHVHLRKFSCPYCEYRAHTKSRLDTHLLLHTGEKPHSCSVCRRRFRQKRQMETHYARQHQDRARTADNKRKIVAKGWEIHQELDIGPDDMEIEYAFDEHVEPNEVISTSE</sequence>
<evidence type="ECO:0000256" key="2">
    <source>
        <dbReference type="ARBA" id="ARBA00022737"/>
    </source>
</evidence>
<organism evidence="8 9">
    <name type="scientific">Varroa destructor</name>
    <name type="common">Honeybee mite</name>
    <dbReference type="NCBI Taxonomy" id="109461"/>
    <lineage>
        <taxon>Eukaryota</taxon>
        <taxon>Metazoa</taxon>
        <taxon>Ecdysozoa</taxon>
        <taxon>Arthropoda</taxon>
        <taxon>Chelicerata</taxon>
        <taxon>Arachnida</taxon>
        <taxon>Acari</taxon>
        <taxon>Parasitiformes</taxon>
        <taxon>Mesostigmata</taxon>
        <taxon>Gamasina</taxon>
        <taxon>Dermanyssoidea</taxon>
        <taxon>Varroidae</taxon>
        <taxon>Varroa</taxon>
    </lineage>
</organism>
<dbReference type="PANTHER" id="PTHR24393:SF34">
    <property type="entry name" value="PR_SET DOMAIN 13"/>
    <property type="match status" value="1"/>
</dbReference>
<evidence type="ECO:0000313" key="8">
    <source>
        <dbReference type="EnsemblMetazoa" id="XP_022658293"/>
    </source>
</evidence>
<dbReference type="Gene3D" id="3.30.160.60">
    <property type="entry name" value="Classic Zinc Finger"/>
    <property type="match status" value="4"/>
</dbReference>
<keyword evidence="9" id="KW-1185">Reference proteome</keyword>
<feature type="domain" description="C2H2-type" evidence="7">
    <location>
        <begin position="85"/>
        <end position="114"/>
    </location>
</feature>
<dbReference type="FunFam" id="3.30.160.60:FF:000454">
    <property type="entry name" value="Zinc finger protein 624"/>
    <property type="match status" value="1"/>
</dbReference>
<dbReference type="AlphaFoldDB" id="A0A7M7MFN0"/>
<feature type="domain" description="C2H2-type" evidence="7">
    <location>
        <begin position="115"/>
        <end position="142"/>
    </location>
</feature>
<keyword evidence="2" id="KW-0677">Repeat</keyword>
<dbReference type="GO" id="GO:0000978">
    <property type="term" value="F:RNA polymerase II cis-regulatory region sequence-specific DNA binding"/>
    <property type="evidence" value="ECO:0007669"/>
    <property type="project" value="TreeGrafter"/>
</dbReference>
<dbReference type="Pfam" id="PF00096">
    <property type="entry name" value="zf-C2H2"/>
    <property type="match status" value="2"/>
</dbReference>
<name>A0A7M7MFN0_VARDE</name>
<dbReference type="GeneID" id="111249129"/>
<dbReference type="PROSITE" id="PS50157">
    <property type="entry name" value="ZINC_FINGER_C2H2_2"/>
    <property type="match status" value="4"/>
</dbReference>
<evidence type="ECO:0000313" key="9">
    <source>
        <dbReference type="Proteomes" id="UP000594260"/>
    </source>
</evidence>